<dbReference type="EMBL" id="CDQK01000007">
    <property type="protein sequence ID" value="CEP25010.1"/>
    <property type="molecule type" value="Genomic_DNA"/>
</dbReference>
<dbReference type="Proteomes" id="UP000038830">
    <property type="component" value="Unassembled WGS sequence"/>
</dbReference>
<sequence>MCPWRQIFPSRPPSVARGIFNFGQSETKPPTFFGESFDVQQSTKRELRTVGTQLEVHSIDWCSEYWNWGSIGPSLRASFPAVLSFVRIARGFISPILVPASKMSYLESSVRAA</sequence>
<protein>
    <submittedName>
        <fullName evidence="1">Uncharacterized protein</fullName>
    </submittedName>
</protein>
<gene>
    <name evidence="1" type="ORF">BN1211_5991</name>
</gene>
<accession>A0A0H5C9E6</accession>
<organism evidence="1 2">
    <name type="scientific">Cyberlindnera jadinii (strain ATCC 18201 / CBS 1600 / BCRC 20928 / JCM 3617 / NBRC 0987 / NRRL Y-1542)</name>
    <name type="common">Torula yeast</name>
    <name type="synonym">Candida utilis</name>
    <dbReference type="NCBI Taxonomy" id="983966"/>
    <lineage>
        <taxon>Eukaryota</taxon>
        <taxon>Fungi</taxon>
        <taxon>Dikarya</taxon>
        <taxon>Ascomycota</taxon>
        <taxon>Saccharomycotina</taxon>
        <taxon>Saccharomycetes</taxon>
        <taxon>Phaffomycetales</taxon>
        <taxon>Phaffomycetaceae</taxon>
        <taxon>Cyberlindnera</taxon>
    </lineage>
</organism>
<dbReference type="AlphaFoldDB" id="A0A0H5C9E6"/>
<evidence type="ECO:0000313" key="2">
    <source>
        <dbReference type="Proteomes" id="UP000038830"/>
    </source>
</evidence>
<proteinExistence type="predicted"/>
<name>A0A0H5C9E6_CYBJN</name>
<reference evidence="2" key="1">
    <citation type="journal article" date="2015" name="J. Biotechnol.">
        <title>The structure of the Cyberlindnera jadinii genome and its relation to Candida utilis analyzed by the occurrence of single nucleotide polymorphisms.</title>
        <authorList>
            <person name="Rupp O."/>
            <person name="Brinkrolf K."/>
            <person name="Buerth C."/>
            <person name="Kunigo M."/>
            <person name="Schneider J."/>
            <person name="Jaenicke S."/>
            <person name="Goesmann A."/>
            <person name="Puehler A."/>
            <person name="Jaeger K.-E."/>
            <person name="Ernst J.F."/>
        </authorList>
    </citation>
    <scope>NUCLEOTIDE SEQUENCE [LARGE SCALE GENOMIC DNA]</scope>
    <source>
        <strain evidence="2">ATCC 18201 / CBS 1600 / BCRC 20928 / JCM 3617 / NBRC 0987 / NRRL Y-1542</strain>
    </source>
</reference>
<evidence type="ECO:0000313" key="1">
    <source>
        <dbReference type="EMBL" id="CEP25010.1"/>
    </source>
</evidence>